<reference evidence="2" key="1">
    <citation type="journal article" date="2009" name="Environ. Microbiol.">
        <title>Contribution of mobile genetic elements to Desulfovibrio vulgaris genome plasticity.</title>
        <authorList>
            <person name="Walker C.B."/>
            <person name="Stolyar S."/>
            <person name="Chivian D."/>
            <person name="Pinel N."/>
            <person name="Gabster J.A."/>
            <person name="Dehal P.S."/>
            <person name="He Z."/>
            <person name="Yang Z.K."/>
            <person name="Yen H.C."/>
            <person name="Zhou J."/>
            <person name="Wall J.D."/>
            <person name="Hazen T.C."/>
            <person name="Arkin A.P."/>
            <person name="Stahl D.A."/>
        </authorList>
    </citation>
    <scope>NUCLEOTIDE SEQUENCE [LARGE SCALE GENOMIC DNA]</scope>
    <source>
        <strain evidence="2">DP4</strain>
    </source>
</reference>
<name>A0A0H3A529_NITV4</name>
<protein>
    <submittedName>
        <fullName evidence="1">Uncharacterized protein</fullName>
    </submittedName>
</protein>
<dbReference type="HOGENOM" id="CLU_979097_0_0_7"/>
<accession>A0A0H3A529</accession>
<dbReference type="EMBL" id="CP000527">
    <property type="protein sequence ID" value="ABM27034.1"/>
    <property type="molecule type" value="Genomic_DNA"/>
</dbReference>
<dbReference type="RefSeq" id="WP_011791320.1">
    <property type="nucleotide sequence ID" value="NC_008751.1"/>
</dbReference>
<dbReference type="KEGG" id="dvl:Dvul_0010"/>
<evidence type="ECO:0000313" key="2">
    <source>
        <dbReference type="Proteomes" id="UP000009173"/>
    </source>
</evidence>
<proteinExistence type="predicted"/>
<sequence>MEGIGSSFGLGGPGGTASLFAGVLHTDVTASAFADEVARRAVPDTAVSASIAAGDTISLSAEALSLTGQQSPASGGEGTGGDARREQLAASLEDAMRHVADAHGDRAATAFMGLVMKRLGDGSVSEESLGNGLLDGLRFIDRQFGTAAGDSLIARFNGGLNDSINGFFGNGHDELFLASTTMVGQGGASVTGGVLPTLSPAGGGTEGGDLLKQMLEDLKNLRLSGVDETGTGAAAAVSGNADSIVSSANPVAIQSANSGALKTPFAAYASPSPSSSGLLLDMSV</sequence>
<organism evidence="1 2">
    <name type="scientific">Nitratidesulfovibrio vulgaris (strain DP4)</name>
    <name type="common">Desulfovibrio vulgaris</name>
    <dbReference type="NCBI Taxonomy" id="391774"/>
    <lineage>
        <taxon>Bacteria</taxon>
        <taxon>Pseudomonadati</taxon>
        <taxon>Thermodesulfobacteriota</taxon>
        <taxon>Desulfovibrionia</taxon>
        <taxon>Desulfovibrionales</taxon>
        <taxon>Desulfovibrionaceae</taxon>
        <taxon>Nitratidesulfovibrio</taxon>
    </lineage>
</organism>
<gene>
    <name evidence="1" type="ordered locus">Dvul_0010</name>
</gene>
<dbReference type="AlphaFoldDB" id="A0A0H3A529"/>
<evidence type="ECO:0000313" key="1">
    <source>
        <dbReference type="EMBL" id="ABM27034.1"/>
    </source>
</evidence>
<dbReference type="Proteomes" id="UP000009173">
    <property type="component" value="Chromosome"/>
</dbReference>